<dbReference type="SUPFAM" id="SSF46689">
    <property type="entry name" value="Homeodomain-like"/>
    <property type="match status" value="1"/>
</dbReference>
<dbReference type="KEGG" id="hazt:108677794"/>
<dbReference type="GO" id="GO:0005634">
    <property type="term" value="C:nucleus"/>
    <property type="evidence" value="ECO:0007669"/>
    <property type="project" value="UniProtKB-SubCell"/>
</dbReference>
<organism evidence="4 5">
    <name type="scientific">Hyalella azteca</name>
    <name type="common">Amphipod</name>
    <dbReference type="NCBI Taxonomy" id="294128"/>
    <lineage>
        <taxon>Eukaryota</taxon>
        <taxon>Metazoa</taxon>
        <taxon>Ecdysozoa</taxon>
        <taxon>Arthropoda</taxon>
        <taxon>Crustacea</taxon>
        <taxon>Multicrustacea</taxon>
        <taxon>Malacostraca</taxon>
        <taxon>Eumalacostraca</taxon>
        <taxon>Peracarida</taxon>
        <taxon>Amphipoda</taxon>
        <taxon>Senticaudata</taxon>
        <taxon>Talitrida</taxon>
        <taxon>Talitroidea</taxon>
        <taxon>Hyalellidae</taxon>
        <taxon>Hyalella</taxon>
    </lineage>
</organism>
<dbReference type="CTD" id="55814"/>
<comment type="subcellular location">
    <subcellularLocation>
        <location evidence="1">Nucleus</location>
    </subcellularLocation>
</comment>
<feature type="compositionally biased region" description="Basic and acidic residues" evidence="2">
    <location>
        <begin position="479"/>
        <end position="488"/>
    </location>
</feature>
<feature type="compositionally biased region" description="Pro residues" evidence="2">
    <location>
        <begin position="1452"/>
        <end position="1477"/>
    </location>
</feature>
<feature type="compositionally biased region" description="Basic residues" evidence="2">
    <location>
        <begin position="529"/>
        <end position="543"/>
    </location>
</feature>
<evidence type="ECO:0000256" key="2">
    <source>
        <dbReference type="SAM" id="MobiDB-lite"/>
    </source>
</evidence>
<evidence type="ECO:0000313" key="4">
    <source>
        <dbReference type="Proteomes" id="UP000694843"/>
    </source>
</evidence>
<feature type="domain" description="Transcription factor TFIIIB component B'' Myb" evidence="3">
    <location>
        <begin position="325"/>
        <end position="403"/>
    </location>
</feature>
<feature type="compositionally biased region" description="Basic and acidic residues" evidence="2">
    <location>
        <begin position="769"/>
        <end position="812"/>
    </location>
</feature>
<dbReference type="GO" id="GO:0000126">
    <property type="term" value="C:transcription factor TFIIIB complex"/>
    <property type="evidence" value="ECO:0007669"/>
    <property type="project" value="TreeGrafter"/>
</dbReference>
<feature type="region of interest" description="Disordered" evidence="2">
    <location>
        <begin position="1425"/>
        <end position="1485"/>
    </location>
</feature>
<feature type="compositionally biased region" description="Basic residues" evidence="2">
    <location>
        <begin position="559"/>
        <end position="570"/>
    </location>
</feature>
<feature type="compositionally biased region" description="Pro residues" evidence="2">
    <location>
        <begin position="1426"/>
        <end position="1443"/>
    </location>
</feature>
<accession>A0A8B7P8R0</accession>
<feature type="region of interest" description="Disordered" evidence="2">
    <location>
        <begin position="769"/>
        <end position="831"/>
    </location>
</feature>
<keyword evidence="4" id="KW-1185">Reference proteome</keyword>
<dbReference type="PANTHER" id="PTHR22929:SF0">
    <property type="entry name" value="TRANSCRIPTION FACTOR TFIIIB COMPONENT B'' HOMOLOG"/>
    <property type="match status" value="1"/>
</dbReference>
<dbReference type="Proteomes" id="UP000694843">
    <property type="component" value="Unplaced"/>
</dbReference>
<proteinExistence type="predicted"/>
<feature type="region of interest" description="Disordered" evidence="2">
    <location>
        <begin position="447"/>
        <end position="513"/>
    </location>
</feature>
<feature type="region of interest" description="Disordered" evidence="2">
    <location>
        <begin position="184"/>
        <end position="217"/>
    </location>
</feature>
<dbReference type="PANTHER" id="PTHR22929">
    <property type="entry name" value="RNA POLYMERASE III TRANSCRIPTION INITIATION FACTOR B"/>
    <property type="match status" value="1"/>
</dbReference>
<dbReference type="RefSeq" id="XP_018021561.2">
    <property type="nucleotide sequence ID" value="XM_018166072.2"/>
</dbReference>
<sequence>MQDQFIEINHGILPATNEKEKPHWSIRTVKPNLKIKREGTKLVVEKQTITHDIQNEPQPAREIPSKHSSEINHKLALPPENDTISVSRKTDDQLSSTKYNRLTTSAVHENVLSHDRANKENLNVARSSVDSDSISVSSHDMTEENCVFHTRKQKFRNKLNDGELEKKLTMFDLIYFNPATSPMPGKEPICLPKRRSKSQDSISEDSSAMPSAGEQQLSEEAIDDVAANGECHVKSRLLYADSLDSGTSSCKAPEDALPLGSDQQTDENSKDFDFLAPRLKIGPNGELIIDQQSILIKTSVDEERLNAISSEVVIESENTTKCFTKKRKRPSDWTAKEIAHFYKALSTVGTDFSLMQNLFFKGRTREELKMKFKREERVNKSLIDAAVSDNLQYDLTLFQSEPDFDAEGERLKEKAAERKEIAKHKRLQQQLRSQHAKLLQRDVKKLQKANDKARKKVLRRVSAQASSKKRKPGRPRKTKTSENKDEIAGKNATFSDCQNASADKGNIPNATKDVSNVVSEENFVVNRTLQRKNKSSNNRKKKSVGNDASKSAISSKATNLRRKSTKSRTPRIKDQAPSLSSTPTEAEIIPVRRSGRVRKQRVTIYEQNDDMDDQFTGLPSDIEMSDDDADYIAPDVLATSIKLTKRSTKKTQNHPSLFRKEEGPCLLSRKNLFLAENSERKSSSDENFRDILVENERDIVNLVNGDGKKCFNTSNSDADFEGGLNSNNTESRCNTDPSIVETSVGKPINEEKPCNLVDGDGGEVNRTMEGDGGEVDHSMEDGGEVDHTMEGDGGEVDHTMEGDGGEVDHTMEDGSLFSSPHPDGQSVEDSDLEMAGDDEGAVMRANNVTAMLEDSAACPASFDLLDVSLDVSVVSKSHSVIAEPSSHRDCDDNFSLEPQCSGPLKNTINSPVDSGDKPTTRDEKFPHKLEPSLTNSEISAKRSRTSKRSRDTVSVCSATPSKIRKPSSDVQNKTSISKQSSNVQNKTSKSRIASSEVRKKALKSSPKVAVKRCNRRRRIRIVSSSSDDEDSVLKDTDRLRVMEASESTITLQLHGVLSHELTAPHACESSCFQQRISSPCSCEVTPCDDKVSSKNCGRKISERTALVPGSRDDITSASCFGSAASKSGREHRNTKDKKTVRGVMNTTMLDETSTASVSNGTLYKKTDDAEATGDKHAQGCSMTMHRVHSSGINSTGDNSDSAISEESLPSAITGSNADLKLFPEKLGNENHHLDAPANSSIVFLKNPGSQTMDPPTIDNAFQADDDAAREMRTNTNNVSVDGGTKQIKQEGCLEAIKPKHIEEERSVLKDADGQQNECLHEVLDESGPADIVSARNNADTVSGVGRVNEEKVLKLTSGKVLNLELDKIQPLTRVSCDVHDTHVTAMSEKDSDRVTGKNSYWLDESLTCLPDASSAVLTAAAAAPPAAAPPATAPPATAPPAAAPPAAAAPAAAPPAIAPPAAAPPAAAPPATAPPATAPAHFHRS</sequence>
<dbReference type="GO" id="GO:0070898">
    <property type="term" value="P:RNA polymerase III preinitiation complex assembly"/>
    <property type="evidence" value="ECO:0007669"/>
    <property type="project" value="TreeGrafter"/>
</dbReference>
<dbReference type="InterPro" id="IPR009057">
    <property type="entry name" value="Homeodomain-like_sf"/>
</dbReference>
<feature type="compositionally biased region" description="Basic residues" evidence="2">
    <location>
        <begin position="467"/>
        <end position="478"/>
    </location>
</feature>
<feature type="compositionally biased region" description="Polar residues" evidence="2">
    <location>
        <begin position="546"/>
        <end position="558"/>
    </location>
</feature>
<dbReference type="GeneID" id="108677794"/>
<name>A0A8B7P8R0_HYAAZ</name>
<dbReference type="OMA" id="DHTMEGD"/>
<feature type="region of interest" description="Disordered" evidence="2">
    <location>
        <begin position="525"/>
        <end position="593"/>
    </location>
</feature>
<gene>
    <name evidence="5" type="primary">LOC108677794</name>
</gene>
<feature type="compositionally biased region" description="Polar residues" evidence="2">
    <location>
        <begin position="968"/>
        <end position="993"/>
    </location>
</feature>
<evidence type="ECO:0000313" key="5">
    <source>
        <dbReference type="RefSeq" id="XP_018021561.2"/>
    </source>
</evidence>
<feature type="compositionally biased region" description="Polar residues" evidence="2">
    <location>
        <begin position="492"/>
        <end position="501"/>
    </location>
</feature>
<evidence type="ECO:0000259" key="3">
    <source>
        <dbReference type="Pfam" id="PF15963"/>
    </source>
</evidence>
<evidence type="ECO:0000256" key="1">
    <source>
        <dbReference type="ARBA" id="ARBA00004123"/>
    </source>
</evidence>
<dbReference type="OrthoDB" id="272624at2759"/>
<dbReference type="Pfam" id="PF15963">
    <property type="entry name" value="Myb_DNA-bind_7"/>
    <property type="match status" value="1"/>
</dbReference>
<feature type="region of interest" description="Disordered" evidence="2">
    <location>
        <begin position="250"/>
        <end position="269"/>
    </location>
</feature>
<feature type="compositionally biased region" description="Basic and acidic residues" evidence="2">
    <location>
        <begin position="914"/>
        <end position="930"/>
    </location>
</feature>
<protein>
    <submittedName>
        <fullName evidence="5">Uncharacterized protein LOC108677794</fullName>
    </submittedName>
</protein>
<dbReference type="GO" id="GO:0001156">
    <property type="term" value="F:TFIIIC-class transcription factor complex binding"/>
    <property type="evidence" value="ECO:0007669"/>
    <property type="project" value="TreeGrafter"/>
</dbReference>
<reference evidence="5" key="1">
    <citation type="submission" date="2025-08" db="UniProtKB">
        <authorList>
            <consortium name="RefSeq"/>
        </authorList>
    </citation>
    <scope>IDENTIFICATION</scope>
    <source>
        <tissue evidence="5">Whole organism</tissue>
    </source>
</reference>
<feature type="region of interest" description="Disordered" evidence="2">
    <location>
        <begin position="879"/>
        <end position="1006"/>
    </location>
</feature>
<dbReference type="InterPro" id="IPR039467">
    <property type="entry name" value="TFIIIB_B''_Myb"/>
</dbReference>